<dbReference type="GO" id="GO:0008195">
    <property type="term" value="F:phosphatidate phosphatase activity"/>
    <property type="evidence" value="ECO:0007669"/>
    <property type="project" value="TreeGrafter"/>
</dbReference>
<dbReference type="Proteomes" id="UP000053201">
    <property type="component" value="Unassembled WGS sequence"/>
</dbReference>
<dbReference type="PANTHER" id="PTHR10165">
    <property type="entry name" value="LIPID PHOSPHATE PHOSPHATASE"/>
    <property type="match status" value="1"/>
</dbReference>
<proteinExistence type="inferred from homology"/>
<dbReference type="GO" id="GO:0016020">
    <property type="term" value="C:membrane"/>
    <property type="evidence" value="ECO:0007669"/>
    <property type="project" value="UniProtKB-SubCell"/>
</dbReference>
<keyword evidence="3 6" id="KW-0812">Transmembrane</keyword>
<feature type="transmembrane region" description="Helical" evidence="6">
    <location>
        <begin position="101"/>
        <end position="118"/>
    </location>
</feature>
<dbReference type="OrthoDB" id="10030083at2759"/>
<dbReference type="InterPro" id="IPR043216">
    <property type="entry name" value="PAP-like"/>
</dbReference>
<keyword evidence="9" id="KW-1185">Reference proteome</keyword>
<feature type="transmembrane region" description="Helical" evidence="6">
    <location>
        <begin position="194"/>
        <end position="213"/>
    </location>
</feature>
<dbReference type="VEuPathDB" id="FungiDB:SPPG_07006"/>
<evidence type="ECO:0000256" key="3">
    <source>
        <dbReference type="ARBA" id="ARBA00022692"/>
    </source>
</evidence>
<evidence type="ECO:0000256" key="1">
    <source>
        <dbReference type="ARBA" id="ARBA00004141"/>
    </source>
</evidence>
<evidence type="ECO:0000259" key="7">
    <source>
        <dbReference type="SMART" id="SM00014"/>
    </source>
</evidence>
<dbReference type="Gene3D" id="1.20.144.10">
    <property type="entry name" value="Phosphatidic acid phosphatase type 2/haloperoxidase"/>
    <property type="match status" value="1"/>
</dbReference>
<feature type="transmembrane region" description="Helical" evidence="6">
    <location>
        <begin position="24"/>
        <end position="46"/>
    </location>
</feature>
<evidence type="ECO:0000313" key="9">
    <source>
        <dbReference type="Proteomes" id="UP000053201"/>
    </source>
</evidence>
<evidence type="ECO:0000256" key="4">
    <source>
        <dbReference type="ARBA" id="ARBA00022989"/>
    </source>
</evidence>
<dbReference type="RefSeq" id="XP_016605570.1">
    <property type="nucleotide sequence ID" value="XM_016755183.1"/>
</dbReference>
<keyword evidence="5 6" id="KW-0472">Membrane</keyword>
<accession>A0A0L0H7L2</accession>
<gene>
    <name evidence="8" type="ORF">SPPG_07006</name>
</gene>
<dbReference type="Pfam" id="PF01569">
    <property type="entry name" value="PAP2"/>
    <property type="match status" value="1"/>
</dbReference>
<feature type="transmembrane region" description="Helical" evidence="6">
    <location>
        <begin position="66"/>
        <end position="89"/>
    </location>
</feature>
<feature type="transmembrane region" description="Helical" evidence="6">
    <location>
        <begin position="163"/>
        <end position="182"/>
    </location>
</feature>
<organism evidence="8 9">
    <name type="scientific">Spizellomyces punctatus (strain DAOM BR117)</name>
    <dbReference type="NCBI Taxonomy" id="645134"/>
    <lineage>
        <taxon>Eukaryota</taxon>
        <taxon>Fungi</taxon>
        <taxon>Fungi incertae sedis</taxon>
        <taxon>Chytridiomycota</taxon>
        <taxon>Chytridiomycota incertae sedis</taxon>
        <taxon>Chytridiomycetes</taxon>
        <taxon>Spizellomycetales</taxon>
        <taxon>Spizellomycetaceae</taxon>
        <taxon>Spizellomyces</taxon>
    </lineage>
</organism>
<dbReference type="CDD" id="cd03390">
    <property type="entry name" value="PAP2_containing_1_like"/>
    <property type="match status" value="1"/>
</dbReference>
<feature type="transmembrane region" description="Helical" evidence="6">
    <location>
        <begin position="225"/>
        <end position="242"/>
    </location>
</feature>
<name>A0A0L0H7L2_SPIPD</name>
<comment type="similarity">
    <text evidence="2">Belongs to the PA-phosphatase related phosphoesterase family.</text>
</comment>
<dbReference type="GeneID" id="27690257"/>
<dbReference type="EMBL" id="KQ257463">
    <property type="protein sequence ID" value="KNC97530.1"/>
    <property type="molecule type" value="Genomic_DNA"/>
</dbReference>
<feature type="domain" description="Phosphatidic acid phosphatase type 2/haloperoxidase" evidence="7">
    <location>
        <begin position="102"/>
        <end position="240"/>
    </location>
</feature>
<dbReference type="GO" id="GO:0006644">
    <property type="term" value="P:phospholipid metabolic process"/>
    <property type="evidence" value="ECO:0007669"/>
    <property type="project" value="InterPro"/>
</dbReference>
<dbReference type="SMART" id="SM00014">
    <property type="entry name" value="acidPPc"/>
    <property type="match status" value="1"/>
</dbReference>
<dbReference type="SUPFAM" id="SSF48317">
    <property type="entry name" value="Acid phosphatase/Vanadium-dependent haloperoxidase"/>
    <property type="match status" value="1"/>
</dbReference>
<keyword evidence="4 6" id="KW-1133">Transmembrane helix</keyword>
<comment type="subcellular location">
    <subcellularLocation>
        <location evidence="1">Membrane</location>
        <topology evidence="1">Multi-pass membrane protein</topology>
    </subcellularLocation>
</comment>
<dbReference type="InterPro" id="IPR000326">
    <property type="entry name" value="PAP2/HPO"/>
</dbReference>
<evidence type="ECO:0000313" key="8">
    <source>
        <dbReference type="EMBL" id="KNC97530.1"/>
    </source>
</evidence>
<dbReference type="AlphaFoldDB" id="A0A0L0H7L2"/>
<evidence type="ECO:0000256" key="6">
    <source>
        <dbReference type="SAM" id="Phobius"/>
    </source>
</evidence>
<reference evidence="8 9" key="1">
    <citation type="submission" date="2009-08" db="EMBL/GenBank/DDBJ databases">
        <title>The Genome Sequence of Spizellomyces punctatus strain DAOM BR117.</title>
        <authorList>
            <consortium name="The Broad Institute Genome Sequencing Platform"/>
            <person name="Russ C."/>
            <person name="Cuomo C."/>
            <person name="Shea T."/>
            <person name="Young S.K."/>
            <person name="Zeng Q."/>
            <person name="Koehrsen M."/>
            <person name="Haas B."/>
            <person name="Borodovsky M."/>
            <person name="Guigo R."/>
            <person name="Alvarado L."/>
            <person name="Berlin A."/>
            <person name="Bochicchio J."/>
            <person name="Borenstein D."/>
            <person name="Chapman S."/>
            <person name="Chen Z."/>
            <person name="Engels R."/>
            <person name="Freedman E."/>
            <person name="Gellesch M."/>
            <person name="Goldberg J."/>
            <person name="Griggs A."/>
            <person name="Gujja S."/>
            <person name="Heiman D."/>
            <person name="Hepburn T."/>
            <person name="Howarth C."/>
            <person name="Jen D."/>
            <person name="Larson L."/>
            <person name="Lewis B."/>
            <person name="Mehta T."/>
            <person name="Park D."/>
            <person name="Pearson M."/>
            <person name="Roberts A."/>
            <person name="Saif S."/>
            <person name="Shenoy N."/>
            <person name="Sisk P."/>
            <person name="Stolte C."/>
            <person name="Sykes S."/>
            <person name="Thomson T."/>
            <person name="Walk T."/>
            <person name="White J."/>
            <person name="Yandava C."/>
            <person name="Burger G."/>
            <person name="Gray M.W."/>
            <person name="Holland P.W.H."/>
            <person name="King N."/>
            <person name="Lang F.B.F."/>
            <person name="Roger A.J."/>
            <person name="Ruiz-Trillo I."/>
            <person name="Lander E."/>
            <person name="Nusbaum C."/>
        </authorList>
    </citation>
    <scope>NUCLEOTIDE SEQUENCE [LARGE SCALE GENOMIC DNA]</scope>
    <source>
        <strain evidence="8 9">DAOM BR117</strain>
    </source>
</reference>
<dbReference type="InterPro" id="IPR036938">
    <property type="entry name" value="PAP2/HPO_sf"/>
</dbReference>
<dbReference type="GO" id="GO:0046839">
    <property type="term" value="P:phospholipid dephosphorylation"/>
    <property type="evidence" value="ECO:0007669"/>
    <property type="project" value="TreeGrafter"/>
</dbReference>
<protein>
    <recommendedName>
        <fullName evidence="7">Phosphatidic acid phosphatase type 2/haloperoxidase domain-containing protein</fullName>
    </recommendedName>
</protein>
<evidence type="ECO:0000256" key="5">
    <source>
        <dbReference type="ARBA" id="ARBA00023136"/>
    </source>
</evidence>
<evidence type="ECO:0000256" key="2">
    <source>
        <dbReference type="ARBA" id="ARBA00008816"/>
    </source>
</evidence>
<dbReference type="PANTHER" id="PTHR10165:SF35">
    <property type="entry name" value="RE23632P"/>
    <property type="match status" value="1"/>
</dbReference>
<sequence>MPARAHVLYAIHTNNLWHLIKECIWEWVAVVLLALAAALLELVQPFQRVAFASDISIAYPHKNETVPSWLLAVLAVGVPVVFILVISLLFKRSVFDAHMSLLGLCVALAFTLLFTQVVKITTGGLRPDFLSRCKPVLVENDPLRMVAYCTGDEKEVKEGRKSFFSGHSSLSWAGLGFLALYLSRHLNFKRAPLAPKYIITILPIILAFLISISRVDDYWHRWQDVFVGGIVGAIVATYNYRYHCAIIEDVVQPHQRGAAETDRLATGNLEQV</sequence>